<feature type="active site" description="Charge relay system" evidence="10 11">
    <location>
        <position position="173"/>
    </location>
</feature>
<keyword evidence="3 10" id="KW-0663">Pyridoxal phosphate</keyword>
<evidence type="ECO:0000256" key="3">
    <source>
        <dbReference type="ARBA" id="ARBA00022898"/>
    </source>
</evidence>
<evidence type="ECO:0000256" key="2">
    <source>
        <dbReference type="ARBA" id="ARBA00022801"/>
    </source>
</evidence>
<dbReference type="EC" id="4.3.3.6" evidence="10"/>
<accession>A0A9D1DCS7</accession>
<comment type="catalytic activity">
    <reaction evidence="7 10">
        <text>L-glutamine + H2O = L-glutamate + NH4(+)</text>
        <dbReference type="Rhea" id="RHEA:15889"/>
        <dbReference type="ChEBI" id="CHEBI:15377"/>
        <dbReference type="ChEBI" id="CHEBI:28938"/>
        <dbReference type="ChEBI" id="CHEBI:29985"/>
        <dbReference type="ChEBI" id="CHEBI:58359"/>
        <dbReference type="EC" id="3.5.1.2"/>
    </reaction>
</comment>
<evidence type="ECO:0000256" key="11">
    <source>
        <dbReference type="PIRSR" id="PIRSR005639-1"/>
    </source>
</evidence>
<comment type="caution">
    <text evidence="13">The sequence shown here is derived from an EMBL/GenBank/DDBJ whole genome shotgun (WGS) entry which is preliminary data.</text>
</comment>
<dbReference type="EC" id="3.5.1.2" evidence="10"/>
<comment type="pathway">
    <text evidence="10">Cofactor biosynthesis; pyridoxal 5'-phosphate biosynthesis.</text>
</comment>
<dbReference type="Gene3D" id="3.40.50.880">
    <property type="match status" value="1"/>
</dbReference>
<dbReference type="SUPFAM" id="SSF52317">
    <property type="entry name" value="Class I glutamine amidotransferase-like"/>
    <property type="match status" value="1"/>
</dbReference>
<name>A0A9D1DCS7_9FIRM</name>
<evidence type="ECO:0000256" key="6">
    <source>
        <dbReference type="ARBA" id="ARBA00047992"/>
    </source>
</evidence>
<dbReference type="Pfam" id="PF01174">
    <property type="entry name" value="SNO"/>
    <property type="match status" value="1"/>
</dbReference>
<dbReference type="AlphaFoldDB" id="A0A9D1DCS7"/>
<evidence type="ECO:0000256" key="4">
    <source>
        <dbReference type="ARBA" id="ARBA00022962"/>
    </source>
</evidence>
<feature type="active site" description="Charge relay system" evidence="10 11">
    <location>
        <position position="175"/>
    </location>
</feature>
<dbReference type="InterPro" id="IPR021196">
    <property type="entry name" value="PdxT/SNO_CS"/>
</dbReference>
<evidence type="ECO:0000313" key="13">
    <source>
        <dbReference type="EMBL" id="HIR41118.1"/>
    </source>
</evidence>
<evidence type="ECO:0000313" key="14">
    <source>
        <dbReference type="Proteomes" id="UP000886749"/>
    </source>
</evidence>
<reference evidence="13" key="1">
    <citation type="submission" date="2020-10" db="EMBL/GenBank/DDBJ databases">
        <authorList>
            <person name="Gilroy R."/>
        </authorList>
    </citation>
    <scope>NUCLEOTIDE SEQUENCE</scope>
    <source>
        <strain evidence="13">CHK184-25365</strain>
    </source>
</reference>
<dbReference type="EMBL" id="DVGY01000104">
    <property type="protein sequence ID" value="HIR41118.1"/>
    <property type="molecule type" value="Genomic_DNA"/>
</dbReference>
<evidence type="ECO:0000256" key="5">
    <source>
        <dbReference type="ARBA" id="ARBA00023239"/>
    </source>
</evidence>
<gene>
    <name evidence="10 13" type="primary">pdxT</name>
    <name evidence="13" type="ORF">IAB36_04760</name>
</gene>
<evidence type="ECO:0000256" key="7">
    <source>
        <dbReference type="ARBA" id="ARBA00049534"/>
    </source>
</evidence>
<feature type="binding site" evidence="10 12">
    <location>
        <begin position="137"/>
        <end position="138"/>
    </location>
    <ligand>
        <name>L-glutamine</name>
        <dbReference type="ChEBI" id="CHEBI:58359"/>
    </ligand>
</feature>
<dbReference type="GO" id="GO:0008614">
    <property type="term" value="P:pyridoxine metabolic process"/>
    <property type="evidence" value="ECO:0007669"/>
    <property type="project" value="TreeGrafter"/>
</dbReference>
<dbReference type="PANTHER" id="PTHR31559">
    <property type="entry name" value="PYRIDOXAL 5'-PHOSPHATE SYNTHASE SUBUNIT SNO"/>
    <property type="match status" value="1"/>
</dbReference>
<dbReference type="PROSITE" id="PS51273">
    <property type="entry name" value="GATASE_TYPE_1"/>
    <property type="match status" value="1"/>
</dbReference>
<feature type="binding site" evidence="10 12">
    <location>
        <position position="108"/>
    </location>
    <ligand>
        <name>L-glutamine</name>
        <dbReference type="ChEBI" id="CHEBI:58359"/>
    </ligand>
</feature>
<evidence type="ECO:0000256" key="10">
    <source>
        <dbReference type="HAMAP-Rule" id="MF_01615"/>
    </source>
</evidence>
<comment type="subunit">
    <text evidence="9 10">In the presence of PdxS, forms a dodecamer of heterodimers. Only shows activity in the heterodimer.</text>
</comment>
<dbReference type="PIRSF" id="PIRSF005639">
    <property type="entry name" value="Glut_amidoT_SNO"/>
    <property type="match status" value="1"/>
</dbReference>
<reference evidence="13" key="2">
    <citation type="journal article" date="2021" name="PeerJ">
        <title>Extensive microbial diversity within the chicken gut microbiome revealed by metagenomics and culture.</title>
        <authorList>
            <person name="Gilroy R."/>
            <person name="Ravi A."/>
            <person name="Getino M."/>
            <person name="Pursley I."/>
            <person name="Horton D.L."/>
            <person name="Alikhan N.F."/>
            <person name="Baker D."/>
            <person name="Gharbi K."/>
            <person name="Hall N."/>
            <person name="Watson M."/>
            <person name="Adriaenssens E.M."/>
            <person name="Foster-Nyarko E."/>
            <person name="Jarju S."/>
            <person name="Secka A."/>
            <person name="Antonio M."/>
            <person name="Oren A."/>
            <person name="Chaudhuri R.R."/>
            <person name="La Ragione R."/>
            <person name="Hildebrand F."/>
            <person name="Pallen M.J."/>
        </authorList>
    </citation>
    <scope>NUCLEOTIDE SEQUENCE</scope>
    <source>
        <strain evidence="13">CHK184-25365</strain>
    </source>
</reference>
<evidence type="ECO:0000256" key="1">
    <source>
        <dbReference type="ARBA" id="ARBA00008345"/>
    </source>
</evidence>
<keyword evidence="4 10" id="KW-0315">Glutamine amidotransferase</keyword>
<evidence type="ECO:0000256" key="9">
    <source>
        <dbReference type="ARBA" id="ARBA00064749"/>
    </source>
</evidence>
<proteinExistence type="inferred from homology"/>
<feature type="binding site" evidence="10 12">
    <location>
        <begin position="50"/>
        <end position="52"/>
    </location>
    <ligand>
        <name>L-glutamine</name>
        <dbReference type="ChEBI" id="CHEBI:58359"/>
    </ligand>
</feature>
<dbReference type="NCBIfam" id="TIGR03800">
    <property type="entry name" value="PLP_synth_Pdx2"/>
    <property type="match status" value="1"/>
</dbReference>
<dbReference type="PANTHER" id="PTHR31559:SF0">
    <property type="entry name" value="PYRIDOXAL 5'-PHOSPHATE SYNTHASE SUBUNIT SNO1-RELATED"/>
    <property type="match status" value="1"/>
</dbReference>
<evidence type="ECO:0000256" key="8">
    <source>
        <dbReference type="ARBA" id="ARBA00054599"/>
    </source>
</evidence>
<keyword evidence="5 10" id="KW-0456">Lyase</keyword>
<protein>
    <recommendedName>
        <fullName evidence="10">Pyridoxal 5'-phosphate synthase subunit PdxT</fullName>
        <ecNumber evidence="10">4.3.3.6</ecNumber>
    </recommendedName>
    <alternativeName>
        <fullName evidence="10">Pdx2</fullName>
    </alternativeName>
    <alternativeName>
        <fullName evidence="10">Pyridoxal 5'-phosphate synthase glutaminase subunit</fullName>
        <ecNumber evidence="10">3.5.1.2</ecNumber>
    </alternativeName>
</protein>
<evidence type="ECO:0000256" key="12">
    <source>
        <dbReference type="PIRSR" id="PIRSR005639-2"/>
    </source>
</evidence>
<comment type="function">
    <text evidence="8 10">Catalyzes the hydrolysis of glutamine to glutamate and ammonia as part of the biosynthesis of pyridoxal 5'-phosphate. The resulting ammonia molecule is channeled to the active site of PdxS.</text>
</comment>
<dbReference type="InterPro" id="IPR002161">
    <property type="entry name" value="PdxT/SNO"/>
</dbReference>
<dbReference type="Proteomes" id="UP000886749">
    <property type="component" value="Unassembled WGS sequence"/>
</dbReference>
<feature type="active site" description="Nucleophile" evidence="10 11">
    <location>
        <position position="82"/>
    </location>
</feature>
<dbReference type="GO" id="GO:0005829">
    <property type="term" value="C:cytosol"/>
    <property type="evidence" value="ECO:0007669"/>
    <property type="project" value="TreeGrafter"/>
</dbReference>
<organism evidence="13 14">
    <name type="scientific">Candidatus Egerieicola pullicola</name>
    <dbReference type="NCBI Taxonomy" id="2840775"/>
    <lineage>
        <taxon>Bacteria</taxon>
        <taxon>Bacillati</taxon>
        <taxon>Bacillota</taxon>
        <taxon>Clostridia</taxon>
        <taxon>Eubacteriales</taxon>
        <taxon>Oscillospiraceae</taxon>
        <taxon>Oscillospiraceae incertae sedis</taxon>
        <taxon>Candidatus Egerieicola</taxon>
    </lineage>
</organism>
<dbReference type="GO" id="GO:1903600">
    <property type="term" value="C:glutaminase complex"/>
    <property type="evidence" value="ECO:0007669"/>
    <property type="project" value="TreeGrafter"/>
</dbReference>
<dbReference type="GO" id="GO:0004359">
    <property type="term" value="F:glutaminase activity"/>
    <property type="evidence" value="ECO:0007669"/>
    <property type="project" value="UniProtKB-UniRule"/>
</dbReference>
<dbReference type="CDD" id="cd01749">
    <property type="entry name" value="GATase1_PB"/>
    <property type="match status" value="1"/>
</dbReference>
<dbReference type="GO" id="GO:0006543">
    <property type="term" value="P:L-glutamine catabolic process"/>
    <property type="evidence" value="ECO:0007669"/>
    <property type="project" value="UniProtKB-UniRule"/>
</dbReference>
<sequence>MKPITIGVLSYQGTVIEHIKALSQLEGVTPMEVKTLPALQAVDGLILPGGESTTIAKLLNIFELMEPLRQRILDGMPVWGTCAGEILLAKEIIGEEPHLGVMDFSVRRNAYGRQIDSFTQYAPITGISETPVELVFIRAPWIESVGEKAQVICQVNGHAVAAKQDNMLATSFHPEFTQDLTVHRWFAQQIEQYKYR</sequence>
<dbReference type="FunFam" id="3.40.50.880:FF:000010">
    <property type="entry name" value="uncharacterized protein LOC100176842 isoform X2"/>
    <property type="match status" value="1"/>
</dbReference>
<keyword evidence="2 10" id="KW-0378">Hydrolase</keyword>
<dbReference type="GO" id="GO:0036381">
    <property type="term" value="F:pyridoxal 5'-phosphate synthase (glutamine hydrolysing) activity"/>
    <property type="evidence" value="ECO:0007669"/>
    <property type="project" value="UniProtKB-UniRule"/>
</dbReference>
<dbReference type="InterPro" id="IPR029062">
    <property type="entry name" value="Class_I_gatase-like"/>
</dbReference>
<comment type="similarity">
    <text evidence="1 10">Belongs to the glutaminase PdxT/SNO family.</text>
</comment>
<dbReference type="PROSITE" id="PS51130">
    <property type="entry name" value="PDXT_SNO_2"/>
    <property type="match status" value="1"/>
</dbReference>
<dbReference type="PROSITE" id="PS01236">
    <property type="entry name" value="PDXT_SNO_1"/>
    <property type="match status" value="1"/>
</dbReference>
<dbReference type="HAMAP" id="MF_01615">
    <property type="entry name" value="PdxT"/>
    <property type="match status" value="1"/>
</dbReference>
<comment type="catalytic activity">
    <reaction evidence="6 10">
        <text>aldehydo-D-ribose 5-phosphate + D-glyceraldehyde 3-phosphate + L-glutamine = pyridoxal 5'-phosphate + L-glutamate + phosphate + 3 H2O + H(+)</text>
        <dbReference type="Rhea" id="RHEA:31507"/>
        <dbReference type="ChEBI" id="CHEBI:15377"/>
        <dbReference type="ChEBI" id="CHEBI:15378"/>
        <dbReference type="ChEBI" id="CHEBI:29985"/>
        <dbReference type="ChEBI" id="CHEBI:43474"/>
        <dbReference type="ChEBI" id="CHEBI:58273"/>
        <dbReference type="ChEBI" id="CHEBI:58359"/>
        <dbReference type="ChEBI" id="CHEBI:59776"/>
        <dbReference type="ChEBI" id="CHEBI:597326"/>
        <dbReference type="EC" id="4.3.3.6"/>
    </reaction>
</comment>
<dbReference type="GO" id="GO:0042823">
    <property type="term" value="P:pyridoxal phosphate biosynthetic process"/>
    <property type="evidence" value="ECO:0007669"/>
    <property type="project" value="UniProtKB-UniRule"/>
</dbReference>